<keyword evidence="2" id="KW-0732">Signal</keyword>
<feature type="region of interest" description="Disordered" evidence="1">
    <location>
        <begin position="167"/>
        <end position="189"/>
    </location>
</feature>
<dbReference type="InterPro" id="IPR018911">
    <property type="entry name" value="Gmad2_Ig-like_dom"/>
</dbReference>
<protein>
    <recommendedName>
        <fullName evidence="7">Immunoglobulin-like domain of spore germination</fullName>
    </recommendedName>
</protein>
<name>A0ABT9W0H6_9BACI</name>
<dbReference type="Pfam" id="PF10648">
    <property type="entry name" value="Gmad2"/>
    <property type="match status" value="1"/>
</dbReference>
<dbReference type="Proteomes" id="UP001235840">
    <property type="component" value="Unassembled WGS sequence"/>
</dbReference>
<feature type="chain" id="PRO_5046077741" description="Immunoglobulin-like domain of spore germination" evidence="2">
    <location>
        <begin position="25"/>
        <end position="292"/>
    </location>
</feature>
<evidence type="ECO:0000259" key="3">
    <source>
        <dbReference type="Pfam" id="PF10648"/>
    </source>
</evidence>
<dbReference type="EMBL" id="JAUSTY010000010">
    <property type="protein sequence ID" value="MDQ0166763.1"/>
    <property type="molecule type" value="Genomic_DNA"/>
</dbReference>
<keyword evidence="6" id="KW-1185">Reference proteome</keyword>
<reference evidence="5 6" key="1">
    <citation type="submission" date="2023-07" db="EMBL/GenBank/DDBJ databases">
        <title>Genomic Encyclopedia of Type Strains, Phase IV (KMG-IV): sequencing the most valuable type-strain genomes for metagenomic binning, comparative biology and taxonomic classification.</title>
        <authorList>
            <person name="Goeker M."/>
        </authorList>
    </citation>
    <scope>NUCLEOTIDE SEQUENCE [LARGE SCALE GENOMIC DNA]</scope>
    <source>
        <strain evidence="5 6">DSM 12751</strain>
    </source>
</reference>
<dbReference type="InterPro" id="IPR038144">
    <property type="entry name" value="IPI"/>
</dbReference>
<evidence type="ECO:0000256" key="2">
    <source>
        <dbReference type="SAM" id="SignalP"/>
    </source>
</evidence>
<dbReference type="InterPro" id="IPR020481">
    <property type="entry name" value="Intracell_prot_inh_BsuPI"/>
</dbReference>
<evidence type="ECO:0000313" key="6">
    <source>
        <dbReference type="Proteomes" id="UP001235840"/>
    </source>
</evidence>
<evidence type="ECO:0000313" key="5">
    <source>
        <dbReference type="EMBL" id="MDQ0166763.1"/>
    </source>
</evidence>
<evidence type="ECO:0008006" key="7">
    <source>
        <dbReference type="Google" id="ProtNLM"/>
    </source>
</evidence>
<dbReference type="Gene3D" id="2.60.40.2360">
    <property type="entry name" value="Intracellular proteinase inhibitor BsuPI"/>
    <property type="match status" value="1"/>
</dbReference>
<organism evidence="5 6">
    <name type="scientific">Caldalkalibacillus horti</name>
    <dbReference type="NCBI Taxonomy" id="77523"/>
    <lineage>
        <taxon>Bacteria</taxon>
        <taxon>Bacillati</taxon>
        <taxon>Bacillota</taxon>
        <taxon>Bacilli</taxon>
        <taxon>Bacillales</taxon>
        <taxon>Bacillaceae</taxon>
        <taxon>Caldalkalibacillus</taxon>
    </lineage>
</organism>
<feature type="domain" description="Bacterial spore germination immunoglobulin-like" evidence="3">
    <location>
        <begin position="206"/>
        <end position="279"/>
    </location>
</feature>
<gene>
    <name evidence="5" type="ORF">J2S11_002679</name>
</gene>
<evidence type="ECO:0000256" key="1">
    <source>
        <dbReference type="SAM" id="MobiDB-lite"/>
    </source>
</evidence>
<evidence type="ECO:0000259" key="4">
    <source>
        <dbReference type="Pfam" id="PF12690"/>
    </source>
</evidence>
<dbReference type="PROSITE" id="PS51257">
    <property type="entry name" value="PROKAR_LIPOPROTEIN"/>
    <property type="match status" value="1"/>
</dbReference>
<proteinExistence type="predicted"/>
<dbReference type="Pfam" id="PF12690">
    <property type="entry name" value="BsuPI"/>
    <property type="match status" value="1"/>
</dbReference>
<feature type="signal peptide" evidence="2">
    <location>
        <begin position="1"/>
        <end position="24"/>
    </location>
</feature>
<sequence>MKMKKSLLWSILSIVALLVVSACGQETTGGSETGGEPVEQNGTQLETNLEVEQSGSNILFKLHLENKGTEDVELEFSSSQQYEVTIKDEDGEEVYRHSIDKMFAQALTTVEVKAGETYTWEDELDLNSQSVVLDGTVTVEAEIVATNTAESLGLSQSDLTATAELEWEATEDSTGGSEDPNTESGDNEVYENDTFRNIEVSGENGVYTITGEARVFEANLNYSVTEGHFYYIEDAHETTSNGAPNWGTFTINIDISEEELPVNGTVTLELYETSAKDGSRMDELFIPLESFN</sequence>
<accession>A0ABT9W0H6</accession>
<feature type="domain" description="Intracellular proteinase inhibitor BsuPI" evidence="4">
    <location>
        <begin position="45"/>
        <end position="147"/>
    </location>
</feature>
<dbReference type="RefSeq" id="WP_307395226.1">
    <property type="nucleotide sequence ID" value="NZ_BAAADK010000047.1"/>
</dbReference>
<comment type="caution">
    <text evidence="5">The sequence shown here is derived from an EMBL/GenBank/DDBJ whole genome shotgun (WGS) entry which is preliminary data.</text>
</comment>